<dbReference type="AlphaFoldDB" id="A0A540VFV5"/>
<dbReference type="PRINTS" id="PR00138">
    <property type="entry name" value="MATRIXIN"/>
</dbReference>
<dbReference type="OrthoDB" id="252952at2"/>
<dbReference type="Proteomes" id="UP000317371">
    <property type="component" value="Unassembled WGS sequence"/>
</dbReference>
<evidence type="ECO:0000313" key="8">
    <source>
        <dbReference type="Proteomes" id="UP000317371"/>
    </source>
</evidence>
<dbReference type="InParanoid" id="A0A540VFV5"/>
<proteinExistence type="predicted"/>
<dbReference type="InterPro" id="IPR006026">
    <property type="entry name" value="Peptidase_Metallo"/>
</dbReference>
<feature type="domain" description="Peptidase metallopeptidase" evidence="6">
    <location>
        <begin position="213"/>
        <end position="389"/>
    </location>
</feature>
<dbReference type="Gene3D" id="3.40.390.10">
    <property type="entry name" value="Collagenase (Catalytic Domain)"/>
    <property type="match status" value="1"/>
</dbReference>
<evidence type="ECO:0000256" key="1">
    <source>
        <dbReference type="ARBA" id="ARBA00022670"/>
    </source>
</evidence>
<dbReference type="InterPro" id="IPR001818">
    <property type="entry name" value="Pept_M10_metallopeptidase"/>
</dbReference>
<feature type="compositionally biased region" description="Low complexity" evidence="5">
    <location>
        <begin position="422"/>
        <end position="449"/>
    </location>
</feature>
<evidence type="ECO:0000313" key="7">
    <source>
        <dbReference type="EMBL" id="TQE95648.1"/>
    </source>
</evidence>
<gene>
    <name evidence="7" type="ORF">FKZ61_11010</name>
</gene>
<dbReference type="GO" id="GO:0006508">
    <property type="term" value="P:proteolysis"/>
    <property type="evidence" value="ECO:0007669"/>
    <property type="project" value="UniProtKB-KW"/>
</dbReference>
<dbReference type="Pfam" id="PF00413">
    <property type="entry name" value="Peptidase_M10"/>
    <property type="match status" value="1"/>
</dbReference>
<protein>
    <submittedName>
        <fullName evidence="7">Matrixin family metalloprotease</fullName>
    </submittedName>
</protein>
<dbReference type="SMART" id="SM00235">
    <property type="entry name" value="ZnMc"/>
    <property type="match status" value="1"/>
</dbReference>
<comment type="caution">
    <text evidence="7">The sequence shown here is derived from an EMBL/GenBank/DDBJ whole genome shotgun (WGS) entry which is preliminary data.</text>
</comment>
<evidence type="ECO:0000259" key="6">
    <source>
        <dbReference type="SMART" id="SM00235"/>
    </source>
</evidence>
<dbReference type="EMBL" id="VIGC01000012">
    <property type="protein sequence ID" value="TQE95648.1"/>
    <property type="molecule type" value="Genomic_DNA"/>
</dbReference>
<feature type="region of interest" description="Disordered" evidence="5">
    <location>
        <begin position="398"/>
        <end position="451"/>
    </location>
</feature>
<dbReference type="SUPFAM" id="SSF55486">
    <property type="entry name" value="Metalloproteases ('zincins'), catalytic domain"/>
    <property type="match status" value="1"/>
</dbReference>
<keyword evidence="1 7" id="KW-0645">Protease</keyword>
<keyword evidence="8" id="KW-1185">Reference proteome</keyword>
<feature type="compositionally biased region" description="Pro residues" evidence="5">
    <location>
        <begin position="398"/>
        <end position="421"/>
    </location>
</feature>
<dbReference type="GO" id="GO:0030198">
    <property type="term" value="P:extracellular matrix organization"/>
    <property type="evidence" value="ECO:0007669"/>
    <property type="project" value="TreeGrafter"/>
</dbReference>
<keyword evidence="3" id="KW-0378">Hydrolase</keyword>
<organism evidence="7 8">
    <name type="scientific">Litorilinea aerophila</name>
    <dbReference type="NCBI Taxonomy" id="1204385"/>
    <lineage>
        <taxon>Bacteria</taxon>
        <taxon>Bacillati</taxon>
        <taxon>Chloroflexota</taxon>
        <taxon>Caldilineae</taxon>
        <taxon>Caldilineales</taxon>
        <taxon>Caldilineaceae</taxon>
        <taxon>Litorilinea</taxon>
    </lineage>
</organism>
<sequence>MNHQGGPMSHTPRIAVAIFSLLFLPMVLTLTLATVLLDGRSAVAQDETGGEALALVDAAPLIVRGQVAATQSRWNQDHTALVTDNQIQVHYPVAGEAPSPLWVQTPGGTLPEEDVALLVAHAARLAVGQEVLLLLAPQGDGWTVVGGDEGVFTVVNGHAISGHGQSYTLEALLQAIVDRLHGQGRPVSLPADWQAREAQVPPSPVQAADFVYRELRWEGPSPKVHFRVNINTDQVNGDNGTAEDFLRAILAAADVWNQVETADFLLVYDGPTDSTAIGYNQANEILFMHQGTDGAAGMAQVWYSSSTGYIREADIWLNDDLRWDAVGSPAYNELDLESVVIHEMGHWLALGHDSEPDSVMYASITMGPASIRRTLHPNDRAGISFIYPCNSVPCGPTVPTPTPTPSSTPTPAPTVPTPTPTPTARVTLTPTLTVEPTTPTPTPTSGSPTQVLVNPDAHVKLQVNQPGPVSVDVDVPSGAVDRPTLLRYAPISLVDASALAGLQYANHAFSLEAEQEGEVVVGLRFFKPITVTLHYSDQAVAGLDETSLYLYYRLRPEDEWTDVATDPAAYDRNPDENWLSVTTDRAAQFALFSLTGASDGPGLQYVFLPLVER</sequence>
<dbReference type="PANTHER" id="PTHR10201">
    <property type="entry name" value="MATRIX METALLOPROTEINASE"/>
    <property type="match status" value="1"/>
</dbReference>
<name>A0A540VFV5_9CHLR</name>
<evidence type="ECO:0000256" key="5">
    <source>
        <dbReference type="SAM" id="MobiDB-lite"/>
    </source>
</evidence>
<dbReference type="GO" id="GO:0008270">
    <property type="term" value="F:zinc ion binding"/>
    <property type="evidence" value="ECO:0007669"/>
    <property type="project" value="InterPro"/>
</dbReference>
<keyword evidence="4" id="KW-0862">Zinc</keyword>
<evidence type="ECO:0000256" key="4">
    <source>
        <dbReference type="ARBA" id="ARBA00022833"/>
    </source>
</evidence>
<evidence type="ECO:0000256" key="2">
    <source>
        <dbReference type="ARBA" id="ARBA00022723"/>
    </source>
</evidence>
<reference evidence="7 8" key="1">
    <citation type="submission" date="2019-06" db="EMBL/GenBank/DDBJ databases">
        <title>Genome sequence of Litorilinea aerophila BAA-2444.</title>
        <authorList>
            <person name="Maclea K.S."/>
            <person name="Maurais E.G."/>
            <person name="Iannazzi L.C."/>
        </authorList>
    </citation>
    <scope>NUCLEOTIDE SEQUENCE [LARGE SCALE GENOMIC DNA]</scope>
    <source>
        <strain evidence="7 8">ATCC BAA-2444</strain>
    </source>
</reference>
<keyword evidence="2" id="KW-0479">Metal-binding</keyword>
<dbReference type="GO" id="GO:0004222">
    <property type="term" value="F:metalloendopeptidase activity"/>
    <property type="evidence" value="ECO:0007669"/>
    <property type="project" value="InterPro"/>
</dbReference>
<dbReference type="PANTHER" id="PTHR10201:SF213">
    <property type="entry name" value="METALLOENDOPROTEINASE 2-MMP-LIKE"/>
    <property type="match status" value="1"/>
</dbReference>
<accession>A0A540VFV5</accession>
<dbReference type="GO" id="GO:0031012">
    <property type="term" value="C:extracellular matrix"/>
    <property type="evidence" value="ECO:0007669"/>
    <property type="project" value="InterPro"/>
</dbReference>
<keyword evidence="7" id="KW-0482">Metalloprotease</keyword>
<dbReference type="InterPro" id="IPR024079">
    <property type="entry name" value="MetalloPept_cat_dom_sf"/>
</dbReference>
<dbReference type="InterPro" id="IPR021190">
    <property type="entry name" value="Pept_M10A"/>
</dbReference>
<evidence type="ECO:0000256" key="3">
    <source>
        <dbReference type="ARBA" id="ARBA00022801"/>
    </source>
</evidence>
<dbReference type="GO" id="GO:0030574">
    <property type="term" value="P:collagen catabolic process"/>
    <property type="evidence" value="ECO:0007669"/>
    <property type="project" value="TreeGrafter"/>
</dbReference>